<gene>
    <name evidence="3" type="ORF">OIDMADRAFT_141052</name>
</gene>
<accession>A0A0C3HKI9</accession>
<reference evidence="3 4" key="1">
    <citation type="submission" date="2014-04" db="EMBL/GenBank/DDBJ databases">
        <authorList>
            <consortium name="DOE Joint Genome Institute"/>
            <person name="Kuo A."/>
            <person name="Martino E."/>
            <person name="Perotto S."/>
            <person name="Kohler A."/>
            <person name="Nagy L.G."/>
            <person name="Floudas D."/>
            <person name="Copeland A."/>
            <person name="Barry K.W."/>
            <person name="Cichocki N."/>
            <person name="Veneault-Fourrey C."/>
            <person name="LaButti K."/>
            <person name="Lindquist E.A."/>
            <person name="Lipzen A."/>
            <person name="Lundell T."/>
            <person name="Morin E."/>
            <person name="Murat C."/>
            <person name="Sun H."/>
            <person name="Tunlid A."/>
            <person name="Henrissat B."/>
            <person name="Grigoriev I.V."/>
            <person name="Hibbett D.S."/>
            <person name="Martin F."/>
            <person name="Nordberg H.P."/>
            <person name="Cantor M.N."/>
            <person name="Hua S.X."/>
        </authorList>
    </citation>
    <scope>NUCLEOTIDE SEQUENCE [LARGE SCALE GENOMIC DNA]</scope>
    <source>
        <strain evidence="3 4">Zn</strain>
    </source>
</reference>
<name>A0A0C3HKI9_OIDMZ</name>
<keyword evidence="2" id="KW-0812">Transmembrane</keyword>
<keyword evidence="2" id="KW-1133">Transmembrane helix</keyword>
<feature type="transmembrane region" description="Helical" evidence="2">
    <location>
        <begin position="945"/>
        <end position="966"/>
    </location>
</feature>
<sequence>MLFYEASCEEVVKPQWNLDGAIPGALESIKDFLSAATHDNIDPLTILTCERLGTTLAISTESRERVQSTLRETIKSPALRYLQELLGVGNNTCIIFLSQSAAGVNFLALAAALVSTLGTSRAAETLTEIIKETVTDWCLIPSTSRLKQLLDVFETELSRVGFVNIFLYWHRWWIDHKNDLSHSGRDLLEVEEHAVPFSAKHLTELVGVFRGLCRRRNTGKIMITVGRGAPWLTAFTFWCLGTVPTIRTIEGKTLLDQPKSMVDLLFSDNLSFPMITQIEAIFSPGSFVGMATESSHVQQSNKYQTDFDNKTITMLPKSLQNDDPMLEMPKDIFDSDEAVSFKDSAYETISETSSVMAITKLPGLREEMLDLLINDSLLQQSGREALTKFGADIFEHRFKKMLCVFARELKQEALRADQRGAAYILWLYATYTAYCARNHWSDVEDSRMTEMLARLPEKKIELNHSLKQQIQRAGLEHSESGNDDNLDDDQEWDENDVKELQYLKPLEDFITSSRAFQNLRKSLSEWTSPRQEQSEKQMLASKKILYFSRWTLKYIYSTLVQASLLIIKSFGLFDEPLARGHQRLKCACNCGEIFYQDFHDPKLARDLLDALNISGYKAWIVRSQEGNDSGGEPSTMDRFGGGHNENETMTRSEDSTSARSPQHETSEQPDTGNDPAIRIWEQPRTRSTGDLPRPIPKWMLLCFNDYKHSRKAEHVEIKGVLSDAELFRQFWKSYSEARGVLFSLFAWKAVTKISFVQFQLWLDPRTIVDTPLINLETWAPPSEWENGGRWTPCPTRFERPVVPNWLLLHLWDHPHDAISFRMKIAVKKRIYGARTKVWTFLQTAAHGISGRADVEAQEISSLPDESSSEFLGSRTTSPAFMYTKTPKRLIERLVASEMDPPYGWGLYFEEGFRMPLAIQYSLSVLLTGLIGGLMIYCISRVKHEGYGVFSTWGGTISAASLIFAIITKL</sequence>
<reference evidence="4" key="2">
    <citation type="submission" date="2015-01" db="EMBL/GenBank/DDBJ databases">
        <title>Evolutionary Origins and Diversification of the Mycorrhizal Mutualists.</title>
        <authorList>
            <consortium name="DOE Joint Genome Institute"/>
            <consortium name="Mycorrhizal Genomics Consortium"/>
            <person name="Kohler A."/>
            <person name="Kuo A."/>
            <person name="Nagy L.G."/>
            <person name="Floudas D."/>
            <person name="Copeland A."/>
            <person name="Barry K.W."/>
            <person name="Cichocki N."/>
            <person name="Veneault-Fourrey C."/>
            <person name="LaButti K."/>
            <person name="Lindquist E.A."/>
            <person name="Lipzen A."/>
            <person name="Lundell T."/>
            <person name="Morin E."/>
            <person name="Murat C."/>
            <person name="Riley R."/>
            <person name="Ohm R."/>
            <person name="Sun H."/>
            <person name="Tunlid A."/>
            <person name="Henrissat B."/>
            <person name="Grigoriev I.V."/>
            <person name="Hibbett D.S."/>
            <person name="Martin F."/>
        </authorList>
    </citation>
    <scope>NUCLEOTIDE SEQUENCE [LARGE SCALE GENOMIC DNA]</scope>
    <source>
        <strain evidence="4">Zn</strain>
    </source>
</reference>
<organism evidence="3 4">
    <name type="scientific">Oidiodendron maius (strain Zn)</name>
    <dbReference type="NCBI Taxonomy" id="913774"/>
    <lineage>
        <taxon>Eukaryota</taxon>
        <taxon>Fungi</taxon>
        <taxon>Dikarya</taxon>
        <taxon>Ascomycota</taxon>
        <taxon>Pezizomycotina</taxon>
        <taxon>Leotiomycetes</taxon>
        <taxon>Leotiomycetes incertae sedis</taxon>
        <taxon>Myxotrichaceae</taxon>
        <taxon>Oidiodendron</taxon>
    </lineage>
</organism>
<dbReference type="Proteomes" id="UP000054321">
    <property type="component" value="Unassembled WGS sequence"/>
</dbReference>
<evidence type="ECO:0000313" key="3">
    <source>
        <dbReference type="EMBL" id="KIN08731.1"/>
    </source>
</evidence>
<keyword evidence="4" id="KW-1185">Reference proteome</keyword>
<feature type="compositionally biased region" description="Basic and acidic residues" evidence="1">
    <location>
        <begin position="644"/>
        <end position="666"/>
    </location>
</feature>
<dbReference type="EMBL" id="KN832870">
    <property type="protein sequence ID" value="KIN08731.1"/>
    <property type="molecule type" value="Genomic_DNA"/>
</dbReference>
<evidence type="ECO:0000313" key="4">
    <source>
        <dbReference type="Proteomes" id="UP000054321"/>
    </source>
</evidence>
<keyword evidence="2" id="KW-0472">Membrane</keyword>
<feature type="transmembrane region" description="Helical" evidence="2">
    <location>
        <begin position="917"/>
        <end position="938"/>
    </location>
</feature>
<evidence type="ECO:0000256" key="1">
    <source>
        <dbReference type="SAM" id="MobiDB-lite"/>
    </source>
</evidence>
<dbReference type="InParanoid" id="A0A0C3HKI9"/>
<dbReference type="AlphaFoldDB" id="A0A0C3HKI9"/>
<proteinExistence type="predicted"/>
<protein>
    <submittedName>
        <fullName evidence="3">Uncharacterized protein</fullName>
    </submittedName>
</protein>
<dbReference type="OrthoDB" id="5311240at2759"/>
<feature type="region of interest" description="Disordered" evidence="1">
    <location>
        <begin position="624"/>
        <end position="691"/>
    </location>
</feature>
<evidence type="ECO:0000256" key="2">
    <source>
        <dbReference type="SAM" id="Phobius"/>
    </source>
</evidence>
<dbReference type="HOGENOM" id="CLU_305892_0_0_1"/>